<dbReference type="Proteomes" id="UP001310890">
    <property type="component" value="Unassembled WGS sequence"/>
</dbReference>
<feature type="region of interest" description="Disordered" evidence="1">
    <location>
        <begin position="18"/>
        <end position="72"/>
    </location>
</feature>
<gene>
    <name evidence="2" type="ORF">LTR62_001305</name>
</gene>
<reference evidence="2" key="1">
    <citation type="submission" date="2023-08" db="EMBL/GenBank/DDBJ databases">
        <title>Black Yeasts Isolated from many extreme environments.</title>
        <authorList>
            <person name="Coleine C."/>
            <person name="Stajich J.E."/>
            <person name="Selbmann L."/>
        </authorList>
    </citation>
    <scope>NUCLEOTIDE SEQUENCE</scope>
    <source>
        <strain evidence="2">CCFEE 5401</strain>
    </source>
</reference>
<dbReference type="AlphaFoldDB" id="A0AAN7YGD9"/>
<dbReference type="EMBL" id="JAVRRL010000123">
    <property type="protein sequence ID" value="KAK5107401.1"/>
    <property type="molecule type" value="Genomic_DNA"/>
</dbReference>
<evidence type="ECO:0000313" key="2">
    <source>
        <dbReference type="EMBL" id="KAK5107401.1"/>
    </source>
</evidence>
<dbReference type="Pfam" id="PF10454">
    <property type="entry name" value="DUF2458"/>
    <property type="match status" value="2"/>
</dbReference>
<dbReference type="InterPro" id="IPR018858">
    <property type="entry name" value="DUF2458"/>
</dbReference>
<sequence length="271" mass="29429">MAAQPDLQAILAALSQYVPPPGNPQHILPTPPPTTDVYLPPSTSLPQQQPQDPRVRPQTRTTTPKPKPMIDPATITTWQEGLRCVTKIAASNAAFASSIKRVSFRSTKPPSVLTNGPIFGDERLNSLSFAQMMDLQRKHEIQWYSERQALKQSQISRVGAAARAQSILLSLGTSAAAPEANQQTDAEKAAELAGFDRKVFAAQVKMDEGMGAELKGLGVPFFGTKAEVVRADPLPGQSGVEYANMGDSVSQSELLALKRKMVQHLEDLYRD</sequence>
<evidence type="ECO:0000256" key="1">
    <source>
        <dbReference type="SAM" id="MobiDB-lite"/>
    </source>
</evidence>
<feature type="compositionally biased region" description="Pro residues" evidence="1">
    <location>
        <begin position="18"/>
        <end position="34"/>
    </location>
</feature>
<feature type="compositionally biased region" description="Low complexity" evidence="1">
    <location>
        <begin position="39"/>
        <end position="64"/>
    </location>
</feature>
<comment type="caution">
    <text evidence="2">The sequence shown here is derived from an EMBL/GenBank/DDBJ whole genome shotgun (WGS) entry which is preliminary data.</text>
</comment>
<evidence type="ECO:0000313" key="3">
    <source>
        <dbReference type="Proteomes" id="UP001310890"/>
    </source>
</evidence>
<accession>A0AAN7YGD9</accession>
<proteinExistence type="predicted"/>
<organism evidence="2 3">
    <name type="scientific">Meristemomyces frigidus</name>
    <dbReference type="NCBI Taxonomy" id="1508187"/>
    <lineage>
        <taxon>Eukaryota</taxon>
        <taxon>Fungi</taxon>
        <taxon>Dikarya</taxon>
        <taxon>Ascomycota</taxon>
        <taxon>Pezizomycotina</taxon>
        <taxon>Dothideomycetes</taxon>
        <taxon>Dothideomycetidae</taxon>
        <taxon>Mycosphaerellales</taxon>
        <taxon>Teratosphaeriaceae</taxon>
        <taxon>Meristemomyces</taxon>
    </lineage>
</organism>
<name>A0AAN7YGD9_9PEZI</name>
<protein>
    <submittedName>
        <fullName evidence="2">Uncharacterized protein</fullName>
    </submittedName>
</protein>